<evidence type="ECO:0008006" key="3">
    <source>
        <dbReference type="Google" id="ProtNLM"/>
    </source>
</evidence>
<proteinExistence type="predicted"/>
<keyword evidence="2" id="KW-1185">Reference proteome</keyword>
<dbReference type="InterPro" id="IPR034154">
    <property type="entry name" value="TOPRIM_DnaG/twinkle"/>
</dbReference>
<dbReference type="KEGG" id="asip:AQUSIP_17240"/>
<dbReference type="Proteomes" id="UP000324194">
    <property type="component" value="Chromosome 1"/>
</dbReference>
<accession>A0A5E4PJ55</accession>
<organism evidence="1 2">
    <name type="scientific">Aquicella siphonis</name>
    <dbReference type="NCBI Taxonomy" id="254247"/>
    <lineage>
        <taxon>Bacteria</taxon>
        <taxon>Pseudomonadati</taxon>
        <taxon>Pseudomonadota</taxon>
        <taxon>Gammaproteobacteria</taxon>
        <taxon>Legionellales</taxon>
        <taxon>Coxiellaceae</taxon>
        <taxon>Aquicella</taxon>
    </lineage>
</organism>
<evidence type="ECO:0000313" key="1">
    <source>
        <dbReference type="EMBL" id="VVC76412.1"/>
    </source>
</evidence>
<dbReference type="CDD" id="cd01029">
    <property type="entry name" value="TOPRIM_primases"/>
    <property type="match status" value="1"/>
</dbReference>
<dbReference type="Gene3D" id="3.40.1360.10">
    <property type="match status" value="1"/>
</dbReference>
<evidence type="ECO:0000313" key="2">
    <source>
        <dbReference type="Proteomes" id="UP000324194"/>
    </source>
</evidence>
<name>A0A5E4PJ55_9COXI</name>
<protein>
    <recommendedName>
        <fullName evidence="3">Toprim domain-containing protein</fullName>
    </recommendedName>
</protein>
<dbReference type="AlphaFoldDB" id="A0A5E4PJ55"/>
<dbReference type="RefSeq" id="WP_148339680.1">
    <property type="nucleotide sequence ID" value="NZ_LR699119.1"/>
</dbReference>
<sequence>MERITESAKEAARRLSQQAIKKGFQPEALHEYRDSQGNILYWRIRLKNPATGEKWIRPMRYDTERGYMLEEPNCPNGKPLYNLDKLLSQEKSPVIIPEGEWCVDRLGRLGALSTTTGGANSVDKADLQPLAGRSIIIWPDNDASGKSFKDSLIKKLLPLNCDIKVINIESLHLPEKGDVVDWHASNPATTLDDIYKLPMISIENHDDDIEETSGDKSQTTALVDFTRTRVKLFHDKNAAVYAQDIATGETRRLDGRQFKDWLIANFYEFSGNSPREQSIREALNTLSGLARYRGECCEVYIRAAHHDNKYYLDLGEAGQSRAVCITSNGWEIIDKPPICFLRPETLHPLPEPMKNGDIKLLWELVNIPENDRLLIITWLIDCLRPETPFPVLELIGEQGSAKSTTQKMLRRLIDPNSCDLRAAPKTIEDIFVSAGVNWIVSYENISHLSPQVQDALCVLATGGGFAKRKLYSDADECVILVKRPVVLNGISAAVTAQDLIDRTISIETPLITNRTEITDLWNQYEPNHANLLGALLTIFSDSLSRLKSIVLPAADRPRLAEFAKLGMAVAETMGKTGSDFLAQFNSSRQETIARTIDASPVASALIEWFDDNNRRTTKLPVKELFSQIERKKPTNTDSWPRSAKGFADTLRRIAPALRYMGIECRSLGKIGSNVYWEIQHKE</sequence>
<dbReference type="OrthoDB" id="784829at2"/>
<dbReference type="EMBL" id="LR699119">
    <property type="protein sequence ID" value="VVC76412.1"/>
    <property type="molecule type" value="Genomic_DNA"/>
</dbReference>
<gene>
    <name evidence="1" type="ORF">AQUSIP_17240</name>
</gene>
<reference evidence="1 2" key="1">
    <citation type="submission" date="2019-08" db="EMBL/GenBank/DDBJ databases">
        <authorList>
            <person name="Guy L."/>
        </authorList>
    </citation>
    <scope>NUCLEOTIDE SEQUENCE [LARGE SCALE GENOMIC DNA]</scope>
    <source>
        <strain evidence="1 2">SGT-108</strain>
    </source>
</reference>